<dbReference type="Pfam" id="PF13962">
    <property type="entry name" value="PGG"/>
    <property type="match status" value="3"/>
</dbReference>
<feature type="region of interest" description="Disordered" evidence="8">
    <location>
        <begin position="1591"/>
        <end position="1610"/>
    </location>
</feature>
<feature type="transmembrane region" description="Helical" evidence="9">
    <location>
        <begin position="794"/>
        <end position="814"/>
    </location>
</feature>
<evidence type="ECO:0000256" key="1">
    <source>
        <dbReference type="ARBA" id="ARBA00004141"/>
    </source>
</evidence>
<evidence type="ECO:0000256" key="2">
    <source>
        <dbReference type="ARBA" id="ARBA00022692"/>
    </source>
</evidence>
<dbReference type="InterPro" id="IPR036770">
    <property type="entry name" value="Ankyrin_rpt-contain_sf"/>
</dbReference>
<dbReference type="Gene3D" id="1.25.40.20">
    <property type="entry name" value="Ankyrin repeat-containing domain"/>
    <property type="match status" value="3"/>
</dbReference>
<keyword evidence="3" id="KW-0677">Repeat</keyword>
<accession>A0A0E0IZ34</accession>
<feature type="transmembrane region" description="Helical" evidence="9">
    <location>
        <begin position="1476"/>
        <end position="1497"/>
    </location>
</feature>
<feature type="repeat" description="ANK" evidence="7">
    <location>
        <begin position="151"/>
        <end position="175"/>
    </location>
</feature>
<dbReference type="PANTHER" id="PTHR24186">
    <property type="entry name" value="PROTEIN PHOSPHATASE 1 REGULATORY SUBUNIT"/>
    <property type="match status" value="1"/>
</dbReference>
<feature type="transmembrane region" description="Helical" evidence="9">
    <location>
        <begin position="315"/>
        <end position="337"/>
    </location>
</feature>
<name>A0A0E0IZ34_ORYNI</name>
<reference evidence="11" key="2">
    <citation type="submission" date="2018-04" db="EMBL/GenBank/DDBJ databases">
        <title>OnivRS2 (Oryza nivara Reference Sequence Version 2).</title>
        <authorList>
            <person name="Zhang J."/>
            <person name="Kudrna D."/>
            <person name="Lee S."/>
            <person name="Talag J."/>
            <person name="Rajasekar S."/>
            <person name="Welchert J."/>
            <person name="Hsing Y.-I."/>
            <person name="Wing R.A."/>
        </authorList>
    </citation>
    <scope>NUCLEOTIDE SEQUENCE [LARGE SCALE GENOMIC DNA]</scope>
    <source>
        <strain evidence="11">SL10</strain>
    </source>
</reference>
<feature type="transmembrane region" description="Helical" evidence="9">
    <location>
        <begin position="1442"/>
        <end position="1464"/>
    </location>
</feature>
<keyword evidence="4 9" id="KW-1133">Transmembrane helix</keyword>
<dbReference type="Gramene" id="ONIVA11G05430.2">
    <property type="protein sequence ID" value="ONIVA11G05430.2"/>
    <property type="gene ID" value="ONIVA11G05430"/>
</dbReference>
<evidence type="ECO:0000259" key="10">
    <source>
        <dbReference type="Pfam" id="PF13962"/>
    </source>
</evidence>
<keyword evidence="5 7" id="KW-0040">ANK repeat</keyword>
<dbReference type="OMA" id="SPLYVTC"/>
<dbReference type="InterPro" id="IPR026961">
    <property type="entry name" value="PGG_dom"/>
</dbReference>
<evidence type="ECO:0000256" key="9">
    <source>
        <dbReference type="SAM" id="Phobius"/>
    </source>
</evidence>
<comment type="subcellular location">
    <subcellularLocation>
        <location evidence="1">Membrane</location>
        <topology evidence="1">Multi-pass membrane protein</topology>
    </subcellularLocation>
</comment>
<dbReference type="GO" id="GO:0005886">
    <property type="term" value="C:plasma membrane"/>
    <property type="evidence" value="ECO:0007669"/>
    <property type="project" value="TreeGrafter"/>
</dbReference>
<evidence type="ECO:0000256" key="5">
    <source>
        <dbReference type="ARBA" id="ARBA00023043"/>
    </source>
</evidence>
<feature type="domain" description="PGG" evidence="10">
    <location>
        <begin position="235"/>
        <end position="340"/>
    </location>
</feature>
<keyword evidence="12" id="KW-1185">Reference proteome</keyword>
<feature type="domain" description="PGG" evidence="10">
    <location>
        <begin position="1396"/>
        <end position="1500"/>
    </location>
</feature>
<protein>
    <recommendedName>
        <fullName evidence="10">PGG domain-containing protein</fullName>
    </recommendedName>
</protein>
<keyword evidence="2 9" id="KW-0812">Transmembrane</keyword>
<reference evidence="11" key="1">
    <citation type="submission" date="2015-04" db="UniProtKB">
        <authorList>
            <consortium name="EnsemblPlants"/>
        </authorList>
    </citation>
    <scope>IDENTIFICATION</scope>
    <source>
        <strain evidence="11">SL10</strain>
    </source>
</reference>
<feature type="repeat" description="ANK" evidence="7">
    <location>
        <begin position="706"/>
        <end position="730"/>
    </location>
</feature>
<dbReference type="eggNOG" id="KOG0504">
    <property type="taxonomic scope" value="Eukaryota"/>
</dbReference>
<evidence type="ECO:0000313" key="11">
    <source>
        <dbReference type="EnsemblPlants" id="ONIVA11G05430.2"/>
    </source>
</evidence>
<feature type="transmembrane region" description="Helical" evidence="9">
    <location>
        <begin position="1404"/>
        <end position="1422"/>
    </location>
</feature>
<dbReference type="PROSITE" id="PS50088">
    <property type="entry name" value="ANK_REPEAT"/>
    <property type="match status" value="11"/>
</dbReference>
<dbReference type="PROSITE" id="PS50297">
    <property type="entry name" value="ANK_REP_REGION"/>
    <property type="match status" value="10"/>
</dbReference>
<dbReference type="EnsemblPlants" id="ONIVA11G05430.2">
    <property type="protein sequence ID" value="ONIVA11G05430.2"/>
    <property type="gene ID" value="ONIVA11G05430"/>
</dbReference>
<feature type="repeat" description="ANK" evidence="7">
    <location>
        <begin position="1240"/>
        <end position="1261"/>
    </location>
</feature>
<proteinExistence type="predicted"/>
<feature type="transmembrane region" description="Helical" evidence="9">
    <location>
        <begin position="754"/>
        <end position="773"/>
    </location>
</feature>
<feature type="repeat" description="ANK" evidence="7">
    <location>
        <begin position="1311"/>
        <end position="1335"/>
    </location>
</feature>
<dbReference type="Proteomes" id="UP000006591">
    <property type="component" value="Chromosome 11"/>
</dbReference>
<evidence type="ECO:0000256" key="3">
    <source>
        <dbReference type="ARBA" id="ARBA00022737"/>
    </source>
</evidence>
<feature type="repeat" description="ANK" evidence="7">
    <location>
        <begin position="502"/>
        <end position="534"/>
    </location>
</feature>
<feature type="transmembrane region" description="Helical" evidence="9">
    <location>
        <begin position="902"/>
        <end position="924"/>
    </location>
</feature>
<sequence>MTVCGDALSIGPSSQNALHAAVFQSLEMVQLLLQWKPALASQVDCNGSTPLHFAASHGNLSIVSAILLAAPPTTVYMKDSDGLSALHVAARLGHADVVKELIGVCPDASKLRDSHGETFLHAAVREKRSSVVSLAIKNPMLGALLNVQDGHGNTPLHLAVAAGALRIVDALLRKGKVQTDVLNDDGLMPLDIVLKSTSLFTMINLVVTLVAFGAHGWPQRLDHLKPWSSRDIAQGIENASDSLAVVAVLIATVAFAAGFNMPGGYGNSGTANLEGALAFKYFMFLDTIAIVTSVIAVILLVYGKVSRSAGLQKSFIVALYFIWFSLVSLLLAFYTAFCAVTTSKDIQLARCSSQHHGSEAAVTARGDSAGGLEMCPALYLAAYKGRAEEVLALLLQPRHGGVAQGHLDQVNGIVQHRQCDLLEVCAERNTLLHVAAEQGHSELIEELYHRFNKDKNFLSHRNSALDTPLHCAARAGRLNAVKVLLNLSRDSGESIINCKNEARDTALHLAAKHGHGATVEALVAAHASVSEVNKAGISPLYLAVISKSVPAVRAIMTICGDALSIGPSSQNALHAAVFQSLEMVQLLLQWKPALASQVDCNGSTPLHFAASHGNLSIVSAILLAAPPTTVYMKDSDGLSALHVAARLGHADVVKELIGVCPDASKLRDSHGETFLHAAVREKRSSVVSLAIKNPMLGALLNVQDGHGNTPLHLAVAASALRIVDALLRKGKVQTDVLNDDGLMPLDIVLKSTSLFTMINLVVTLVAFGAHGWPQRLDHLKPWSSHDIAQGIESASDSLTVVAVLIATVAFAAGFNMPGGYNENSGTANLEGALAFKYFMFLDTIAIVTSVIAVILLVYGKVSRSAGLRKSFIVALYFIWFSLVSLLLAFYTAFCAVTTSKVLLFVFMAMYLCLNILTILVGTWFGPSTMTVSTLWRFAWRGHRSHAVKMQYPYAGTSVYNSLLFSGVVAVLAQQRYSGSLSAHQQPAAAAAANGESTARVEMCPSLYRAARSGRSEEVVALLLQQRHGAGSAAGHRQVAAEKGHVELIKELYHRFIKDNNFLSRRNSALNTPLHCAAREGHTGTVTTLVHLAQDRVENIMGCQNTAGDTALHLAAKHGHGATVEALVAAHAKATELNKVGVSPLYLAVMSRSVPAVRAIVTTCSDASAVGPSSQNALHAAVFRSLEMVHLLLQWKPELASQVDCNGSTPLHFAASDGNRKIIRAIMATAPPGTVYMKDSDGLSALHVAAKLGHADVVKQLIGIRPDAVELRDSHGETFVHSAVREKRSSIVSLAIKKHKQVGGLLDAQDGDGNTPLHIAVVAGAPGIVNALLQKGKVKTDVLNDDGHTPLDLASTSPSLFNMVRFVMALVAFGAQCRPQRNDHLKPWSGHDNIGKGIERTSDSLAVVAVLIATVAFAAGFNMPGGYTNDGSASLEGMSLFRWFVVLDAIAVASSVIAVILLVYGKASRSIGSWKSFVAALHCIWVSLVSLILAFFAASRAVMRTSTAESIVYIVIYVGLIVLSLFVAQWIGPVTTARAFWRFLWLSHRAHTVRRQYPFAVASIYNWLLFLHITYIMFAGLGVVHNHSNSDRGGLSSSWNPNHISPAPAPM</sequence>
<evidence type="ECO:0000256" key="6">
    <source>
        <dbReference type="ARBA" id="ARBA00023136"/>
    </source>
</evidence>
<feature type="transmembrane region" description="Helical" evidence="9">
    <location>
        <begin position="281"/>
        <end position="303"/>
    </location>
</feature>
<dbReference type="InterPro" id="IPR002110">
    <property type="entry name" value="Ankyrin_rpt"/>
</dbReference>
<dbReference type="Pfam" id="PF12796">
    <property type="entry name" value="Ank_2"/>
    <property type="match status" value="10"/>
</dbReference>
<feature type="transmembrane region" description="Helical" evidence="9">
    <location>
        <begin position="1509"/>
        <end position="1531"/>
    </location>
</feature>
<feature type="repeat" description="ANK" evidence="7">
    <location>
        <begin position="81"/>
        <end position="102"/>
    </location>
</feature>
<dbReference type="HOGENOM" id="CLU_000134_36_3_1"/>
<feature type="repeat" description="ANK" evidence="7">
    <location>
        <begin position="1205"/>
        <end position="1226"/>
    </location>
</feature>
<feature type="repeat" description="ANK" evidence="7">
    <location>
        <begin position="601"/>
        <end position="622"/>
    </location>
</feature>
<dbReference type="STRING" id="4536.A0A0E0IZ34"/>
<feature type="transmembrane region" description="Helical" evidence="9">
    <location>
        <begin position="199"/>
        <end position="218"/>
    </location>
</feature>
<feature type="repeat" description="ANK" evidence="7">
    <location>
        <begin position="46"/>
        <end position="67"/>
    </location>
</feature>
<feature type="transmembrane region" description="Helical" evidence="9">
    <location>
        <begin position="1563"/>
        <end position="1583"/>
    </location>
</feature>
<feature type="transmembrane region" description="Helical" evidence="9">
    <location>
        <begin position="870"/>
        <end position="890"/>
    </location>
</feature>
<dbReference type="SUPFAM" id="SSF48403">
    <property type="entry name" value="Ankyrin repeat"/>
    <property type="match status" value="3"/>
</dbReference>
<feature type="repeat" description="ANK" evidence="7">
    <location>
        <begin position="1106"/>
        <end position="1138"/>
    </location>
</feature>
<keyword evidence="6 9" id="KW-0472">Membrane</keyword>
<feature type="domain" description="PGG" evidence="10">
    <location>
        <begin position="790"/>
        <end position="896"/>
    </location>
</feature>
<dbReference type="SMART" id="SM00248">
    <property type="entry name" value="ANK"/>
    <property type="match status" value="23"/>
</dbReference>
<dbReference type="PANTHER" id="PTHR24186:SF41">
    <property type="entry name" value="PGG DOMAIN-CONTAINING PROTEIN"/>
    <property type="match status" value="1"/>
</dbReference>
<organism evidence="11">
    <name type="scientific">Oryza nivara</name>
    <name type="common">Indian wild rice</name>
    <name type="synonym">Oryza sativa f. spontanea</name>
    <dbReference type="NCBI Taxonomy" id="4536"/>
    <lineage>
        <taxon>Eukaryota</taxon>
        <taxon>Viridiplantae</taxon>
        <taxon>Streptophyta</taxon>
        <taxon>Embryophyta</taxon>
        <taxon>Tracheophyta</taxon>
        <taxon>Spermatophyta</taxon>
        <taxon>Magnoliopsida</taxon>
        <taxon>Liliopsida</taxon>
        <taxon>Poales</taxon>
        <taxon>Poaceae</taxon>
        <taxon>BOP clade</taxon>
        <taxon>Oryzoideae</taxon>
        <taxon>Oryzeae</taxon>
        <taxon>Oryzinae</taxon>
        <taxon>Oryza</taxon>
    </lineage>
</organism>
<evidence type="ECO:0000256" key="4">
    <source>
        <dbReference type="ARBA" id="ARBA00022989"/>
    </source>
</evidence>
<feature type="transmembrane region" description="Helical" evidence="9">
    <location>
        <begin position="834"/>
        <end position="858"/>
    </location>
</feature>
<evidence type="ECO:0000256" key="8">
    <source>
        <dbReference type="SAM" id="MobiDB-lite"/>
    </source>
</evidence>
<feature type="repeat" description="ANK" evidence="7">
    <location>
        <begin position="636"/>
        <end position="657"/>
    </location>
</feature>
<evidence type="ECO:0000256" key="7">
    <source>
        <dbReference type="PROSITE-ProRule" id="PRU00023"/>
    </source>
</evidence>
<feature type="transmembrane region" description="Helical" evidence="9">
    <location>
        <begin position="239"/>
        <end position="261"/>
    </location>
</feature>
<evidence type="ECO:0000313" key="12">
    <source>
        <dbReference type="Proteomes" id="UP000006591"/>
    </source>
</evidence>
<dbReference type="Pfam" id="PF13857">
    <property type="entry name" value="Ank_5"/>
    <property type="match status" value="1"/>
</dbReference>